<evidence type="ECO:0008006" key="4">
    <source>
        <dbReference type="Google" id="ProtNLM"/>
    </source>
</evidence>
<feature type="transmembrane region" description="Helical" evidence="1">
    <location>
        <begin position="55"/>
        <end position="73"/>
    </location>
</feature>
<dbReference type="Proteomes" id="UP000695562">
    <property type="component" value="Unassembled WGS sequence"/>
</dbReference>
<evidence type="ECO:0000256" key="1">
    <source>
        <dbReference type="SAM" id="Phobius"/>
    </source>
</evidence>
<dbReference type="EMBL" id="AJWJ01000268">
    <property type="protein sequence ID" value="KAF2072566.1"/>
    <property type="molecule type" value="Genomic_DNA"/>
</dbReference>
<dbReference type="AlphaFoldDB" id="A0A8J4Q127"/>
<reference evidence="2" key="1">
    <citation type="submission" date="2020-01" db="EMBL/GenBank/DDBJ databases">
        <title>Development of genomics and gene disruption for Polysphondylium violaceum indicates a role for the polyketide synthase stlB in stalk morphogenesis.</title>
        <authorList>
            <person name="Narita B."/>
            <person name="Kawabe Y."/>
            <person name="Kin K."/>
            <person name="Saito T."/>
            <person name="Gibbs R."/>
            <person name="Kuspa A."/>
            <person name="Muzny D."/>
            <person name="Queller D."/>
            <person name="Richards S."/>
            <person name="Strassman J."/>
            <person name="Sucgang R."/>
            <person name="Worley K."/>
            <person name="Schaap P."/>
        </authorList>
    </citation>
    <scope>NUCLEOTIDE SEQUENCE</scope>
    <source>
        <strain evidence="2">QSvi11</strain>
    </source>
</reference>
<dbReference type="Pfam" id="PF10166">
    <property type="entry name" value="DUF2368"/>
    <property type="match status" value="1"/>
</dbReference>
<protein>
    <recommendedName>
        <fullName evidence="4">Plasminogen receptor (KT)</fullName>
    </recommendedName>
</protein>
<organism evidence="2 3">
    <name type="scientific">Polysphondylium violaceum</name>
    <dbReference type="NCBI Taxonomy" id="133409"/>
    <lineage>
        <taxon>Eukaryota</taxon>
        <taxon>Amoebozoa</taxon>
        <taxon>Evosea</taxon>
        <taxon>Eumycetozoa</taxon>
        <taxon>Dictyostelia</taxon>
        <taxon>Dictyosteliales</taxon>
        <taxon>Dictyosteliaceae</taxon>
        <taxon>Polysphondylium</taxon>
    </lineage>
</organism>
<keyword evidence="1" id="KW-0812">Transmembrane</keyword>
<dbReference type="InterPro" id="IPR019319">
    <property type="entry name" value="Plg-R(KT)"/>
</dbReference>
<comment type="caution">
    <text evidence="2">The sequence shown here is derived from an EMBL/GenBank/DDBJ whole genome shotgun (WGS) entry which is preliminary data.</text>
</comment>
<keyword evidence="1" id="KW-1133">Transmembrane helix</keyword>
<gene>
    <name evidence="2" type="ORF">CYY_006115</name>
</gene>
<sequence length="145" mass="16373">MGNIATRATDNMIEKQKALQTEMVSLQLKNQIQMQDRMMKKQIALNMALTKERTYWFGGVTGVLYLGLLGSIVRGKRDISKLVAAPTVLITLVTAYQWDLAFGNKINRVKKMADEIENNPDYWISPIPEPIYPANDTSVPDSKKL</sequence>
<dbReference type="OrthoDB" id="10256697at2759"/>
<evidence type="ECO:0000313" key="3">
    <source>
        <dbReference type="Proteomes" id="UP000695562"/>
    </source>
</evidence>
<dbReference type="GO" id="GO:0005886">
    <property type="term" value="C:plasma membrane"/>
    <property type="evidence" value="ECO:0007669"/>
    <property type="project" value="InterPro"/>
</dbReference>
<dbReference type="PANTHER" id="PTHR13411">
    <property type="entry name" value="PLASMINOGEN RECEPTOR (KT)"/>
    <property type="match status" value="1"/>
</dbReference>
<proteinExistence type="predicted"/>
<keyword evidence="3" id="KW-1185">Reference proteome</keyword>
<keyword evidence="1" id="KW-0472">Membrane</keyword>
<dbReference type="PANTHER" id="PTHR13411:SF6">
    <property type="entry name" value="PLASMINOGEN RECEPTOR (KT)"/>
    <property type="match status" value="1"/>
</dbReference>
<accession>A0A8J4Q127</accession>
<evidence type="ECO:0000313" key="2">
    <source>
        <dbReference type="EMBL" id="KAF2072566.1"/>
    </source>
</evidence>
<feature type="transmembrane region" description="Helical" evidence="1">
    <location>
        <begin position="79"/>
        <end position="102"/>
    </location>
</feature>
<name>A0A8J4Q127_9MYCE</name>